<dbReference type="Gene3D" id="2.40.50.140">
    <property type="entry name" value="Nucleic acid-binding proteins"/>
    <property type="match status" value="2"/>
</dbReference>
<dbReference type="GO" id="GO:0009507">
    <property type="term" value="C:chloroplast"/>
    <property type="evidence" value="ECO:0000318"/>
    <property type="project" value="GO_Central"/>
</dbReference>
<dbReference type="EMBL" id="KZ772717">
    <property type="protein sequence ID" value="PTQ39422.1"/>
    <property type="molecule type" value="Genomic_DNA"/>
</dbReference>
<dbReference type="InterPro" id="IPR003029">
    <property type="entry name" value="S1_domain"/>
</dbReference>
<proteinExistence type="predicted"/>
<gene>
    <name evidence="3" type="ORF">MARPO_0045s0081</name>
</gene>
<dbReference type="SMART" id="SM00316">
    <property type="entry name" value="S1"/>
    <property type="match status" value="2"/>
</dbReference>
<feature type="domain" description="S1 motif" evidence="2">
    <location>
        <begin position="146"/>
        <end position="222"/>
    </location>
</feature>
<dbReference type="PANTHER" id="PTHR47559:SF1">
    <property type="entry name" value="OS03G0844900 PROTEIN"/>
    <property type="match status" value="1"/>
</dbReference>
<dbReference type="InterPro" id="IPR012340">
    <property type="entry name" value="NA-bd_OB-fold"/>
</dbReference>
<dbReference type="InterPro" id="IPR052757">
    <property type="entry name" value="Ribosomal_protein_S1"/>
</dbReference>
<dbReference type="GO" id="GO:0003729">
    <property type="term" value="F:mRNA binding"/>
    <property type="evidence" value="ECO:0000318"/>
    <property type="project" value="GO_Central"/>
</dbReference>
<dbReference type="OMA" id="PYHSCKE"/>
<feature type="region of interest" description="Disordered" evidence="1">
    <location>
        <begin position="87"/>
        <end position="124"/>
    </location>
</feature>
<feature type="domain" description="S1 motif" evidence="2">
    <location>
        <begin position="236"/>
        <end position="310"/>
    </location>
</feature>
<evidence type="ECO:0000313" key="3">
    <source>
        <dbReference type="EMBL" id="PTQ39422.1"/>
    </source>
</evidence>
<evidence type="ECO:0000256" key="1">
    <source>
        <dbReference type="SAM" id="MobiDB-lite"/>
    </source>
</evidence>
<accession>A0A2R6X004</accession>
<sequence length="430" mass="46301">MWPTAASATCSLSRTLSLGQIGSSCKSVSGIGGLSSSSGDVSMLASSSSSLNSSSGLASFGVGQVRDSRASKKRFLKCKALKIEGPPPRIEPVASASSEKAAEADKTTPAVDGAAVPSPSTAESQEAKIARRAADWRRVEKLKETGTLHKGRVDACNSGGILVRINGLQSFLPFSQLNSARLTKDGVTRTSAEVGKELVGELITVKVIECNEEERRLIVSEKQAVLVESVQQIKEGDVYEGKVNSVTEYGAFVDLKFPDGSYPVSGLVHVSELSWDPVPFPRDFIQEEQIVKVKVVQVDREKLKLALSIKQLQADPLLETLDTLMPVEPLETTPGSDAEMIEIPLPGLEQIVAFMLEEEGITKVTLGRQALERRVVSQDLEIWLSNVPVEDGKFTLLARAGRQVQEVHLETSLDRDGIKAAVQRVTGRVP</sequence>
<protein>
    <recommendedName>
        <fullName evidence="2">S1 motif domain-containing protein</fullName>
    </recommendedName>
</protein>
<evidence type="ECO:0000259" key="2">
    <source>
        <dbReference type="PROSITE" id="PS50126"/>
    </source>
</evidence>
<organism evidence="3 4">
    <name type="scientific">Marchantia polymorpha</name>
    <name type="common">Common liverwort</name>
    <name type="synonym">Marchantia aquatica</name>
    <dbReference type="NCBI Taxonomy" id="3197"/>
    <lineage>
        <taxon>Eukaryota</taxon>
        <taxon>Viridiplantae</taxon>
        <taxon>Streptophyta</taxon>
        <taxon>Embryophyta</taxon>
        <taxon>Marchantiophyta</taxon>
        <taxon>Marchantiopsida</taxon>
        <taxon>Marchantiidae</taxon>
        <taxon>Marchantiales</taxon>
        <taxon>Marchantiaceae</taxon>
        <taxon>Marchantia</taxon>
    </lineage>
</organism>
<dbReference type="OrthoDB" id="412781at2759"/>
<dbReference type="Pfam" id="PF00575">
    <property type="entry name" value="S1"/>
    <property type="match status" value="2"/>
</dbReference>
<evidence type="ECO:0000313" key="4">
    <source>
        <dbReference type="Proteomes" id="UP000244005"/>
    </source>
</evidence>
<name>A0A2R6X004_MARPO</name>
<dbReference type="Proteomes" id="UP000244005">
    <property type="component" value="Unassembled WGS sequence"/>
</dbReference>
<reference evidence="4" key="1">
    <citation type="journal article" date="2017" name="Cell">
        <title>Insights into land plant evolution garnered from the Marchantia polymorpha genome.</title>
        <authorList>
            <person name="Bowman J.L."/>
            <person name="Kohchi T."/>
            <person name="Yamato K.T."/>
            <person name="Jenkins J."/>
            <person name="Shu S."/>
            <person name="Ishizaki K."/>
            <person name="Yamaoka S."/>
            <person name="Nishihama R."/>
            <person name="Nakamura Y."/>
            <person name="Berger F."/>
            <person name="Adam C."/>
            <person name="Aki S.S."/>
            <person name="Althoff F."/>
            <person name="Araki T."/>
            <person name="Arteaga-Vazquez M.A."/>
            <person name="Balasubrmanian S."/>
            <person name="Barry K."/>
            <person name="Bauer D."/>
            <person name="Boehm C.R."/>
            <person name="Briginshaw L."/>
            <person name="Caballero-Perez J."/>
            <person name="Catarino B."/>
            <person name="Chen F."/>
            <person name="Chiyoda S."/>
            <person name="Chovatia M."/>
            <person name="Davies K.M."/>
            <person name="Delmans M."/>
            <person name="Demura T."/>
            <person name="Dierschke T."/>
            <person name="Dolan L."/>
            <person name="Dorantes-Acosta A.E."/>
            <person name="Eklund D.M."/>
            <person name="Florent S.N."/>
            <person name="Flores-Sandoval E."/>
            <person name="Fujiyama A."/>
            <person name="Fukuzawa H."/>
            <person name="Galik B."/>
            <person name="Grimanelli D."/>
            <person name="Grimwood J."/>
            <person name="Grossniklaus U."/>
            <person name="Hamada T."/>
            <person name="Haseloff J."/>
            <person name="Hetherington A.J."/>
            <person name="Higo A."/>
            <person name="Hirakawa Y."/>
            <person name="Hundley H.N."/>
            <person name="Ikeda Y."/>
            <person name="Inoue K."/>
            <person name="Inoue S.I."/>
            <person name="Ishida S."/>
            <person name="Jia Q."/>
            <person name="Kakita M."/>
            <person name="Kanazawa T."/>
            <person name="Kawai Y."/>
            <person name="Kawashima T."/>
            <person name="Kennedy M."/>
            <person name="Kinose K."/>
            <person name="Kinoshita T."/>
            <person name="Kohara Y."/>
            <person name="Koide E."/>
            <person name="Komatsu K."/>
            <person name="Kopischke S."/>
            <person name="Kubo M."/>
            <person name="Kyozuka J."/>
            <person name="Lagercrantz U."/>
            <person name="Lin S.S."/>
            <person name="Lindquist E."/>
            <person name="Lipzen A.M."/>
            <person name="Lu C.W."/>
            <person name="De Luna E."/>
            <person name="Martienssen R.A."/>
            <person name="Minamino N."/>
            <person name="Mizutani M."/>
            <person name="Mizutani M."/>
            <person name="Mochizuki N."/>
            <person name="Monte I."/>
            <person name="Mosher R."/>
            <person name="Nagasaki H."/>
            <person name="Nakagami H."/>
            <person name="Naramoto S."/>
            <person name="Nishitani K."/>
            <person name="Ohtani M."/>
            <person name="Okamoto T."/>
            <person name="Okumura M."/>
            <person name="Phillips J."/>
            <person name="Pollak B."/>
            <person name="Reinders A."/>
            <person name="Rovekamp M."/>
            <person name="Sano R."/>
            <person name="Sawa S."/>
            <person name="Schmid M.W."/>
            <person name="Shirakawa M."/>
            <person name="Solano R."/>
            <person name="Spunde A."/>
            <person name="Suetsugu N."/>
            <person name="Sugano S."/>
            <person name="Sugiyama A."/>
            <person name="Sun R."/>
            <person name="Suzuki Y."/>
            <person name="Takenaka M."/>
            <person name="Takezawa D."/>
            <person name="Tomogane H."/>
            <person name="Tsuzuki M."/>
            <person name="Ueda T."/>
            <person name="Umeda M."/>
            <person name="Ward J.M."/>
            <person name="Watanabe Y."/>
            <person name="Yazaki K."/>
            <person name="Yokoyama R."/>
            <person name="Yoshitake Y."/>
            <person name="Yotsui I."/>
            <person name="Zachgo S."/>
            <person name="Schmutz J."/>
        </authorList>
    </citation>
    <scope>NUCLEOTIDE SEQUENCE [LARGE SCALE GENOMIC DNA]</scope>
    <source>
        <strain evidence="4">Tak-1</strain>
    </source>
</reference>
<dbReference type="GO" id="GO:0000481">
    <property type="term" value="P:maturation of 5S rRNA"/>
    <property type="evidence" value="ECO:0000318"/>
    <property type="project" value="GO_Central"/>
</dbReference>
<keyword evidence="4" id="KW-1185">Reference proteome</keyword>
<dbReference type="CDD" id="cd04465">
    <property type="entry name" value="S1_RPS1_repeat_ec2_hs2"/>
    <property type="match status" value="1"/>
</dbReference>
<dbReference type="SUPFAM" id="SSF50249">
    <property type="entry name" value="Nucleic acid-binding proteins"/>
    <property type="match status" value="2"/>
</dbReference>
<dbReference type="PANTHER" id="PTHR47559">
    <property type="entry name" value="OS03G0844900 PROTEIN"/>
    <property type="match status" value="1"/>
</dbReference>
<dbReference type="AlphaFoldDB" id="A0A2R6X004"/>
<dbReference type="Gramene" id="Mp6g19820.1">
    <property type="protein sequence ID" value="Mp6g19820.1.cds"/>
    <property type="gene ID" value="Mp6g19820"/>
</dbReference>
<dbReference type="PROSITE" id="PS50126">
    <property type="entry name" value="S1"/>
    <property type="match status" value="2"/>
</dbReference>
<dbReference type="FunFam" id="2.40.50.140:FF:000103">
    <property type="entry name" value="protein RRP5 homolog"/>
    <property type="match status" value="1"/>
</dbReference>